<protein>
    <submittedName>
        <fullName evidence="1">Uncharacterized protein</fullName>
    </submittedName>
</protein>
<gene>
    <name evidence="1" type="ORF">BDV30DRAFT_211600</name>
</gene>
<evidence type="ECO:0000313" key="2">
    <source>
        <dbReference type="Proteomes" id="UP000326289"/>
    </source>
</evidence>
<name>A0A5N6J1V3_9EURO</name>
<dbReference type="EMBL" id="ML732802">
    <property type="protein sequence ID" value="KAB8272756.1"/>
    <property type="molecule type" value="Genomic_DNA"/>
</dbReference>
<keyword evidence="2" id="KW-1185">Reference proteome</keyword>
<sequence length="209" mass="23911">MISGECRTFFPLGTALAKGEFYQRIAEKFPYLRTLIDRRRLSLKKIFPSSPDPKGFLGESSFPLIRTSLVLSRCSVSGKFFFLSTRPPNHSILDWTSGRKVISYLHPLRQFPPSASPTRINSSLTLCRVRPESRGGLRPNDWTRRPSLSSLDLGSVLWLGLLFWGTRRPPLQSHVLVKTRESECPQRLRSRYSVVKYHLLLPLGIEKNL</sequence>
<organism evidence="1 2">
    <name type="scientific">Aspergillus minisclerotigenes</name>
    <dbReference type="NCBI Taxonomy" id="656917"/>
    <lineage>
        <taxon>Eukaryota</taxon>
        <taxon>Fungi</taxon>
        <taxon>Dikarya</taxon>
        <taxon>Ascomycota</taxon>
        <taxon>Pezizomycotina</taxon>
        <taxon>Eurotiomycetes</taxon>
        <taxon>Eurotiomycetidae</taxon>
        <taxon>Eurotiales</taxon>
        <taxon>Aspergillaceae</taxon>
        <taxon>Aspergillus</taxon>
        <taxon>Aspergillus subgen. Circumdati</taxon>
    </lineage>
</organism>
<reference evidence="1 2" key="1">
    <citation type="submission" date="2019-04" db="EMBL/GenBank/DDBJ databases">
        <title>Fungal friends and foes A comparative genomics study of 23 Aspergillus species from section Flavi.</title>
        <authorList>
            <consortium name="DOE Joint Genome Institute"/>
            <person name="Kjaerbolling I."/>
            <person name="Vesth T.C."/>
            <person name="Frisvad J.C."/>
            <person name="Nybo J.L."/>
            <person name="Theobald S."/>
            <person name="Kildgaard S."/>
            <person name="Petersen T.I."/>
            <person name="Kuo A."/>
            <person name="Sato A."/>
            <person name="Lyhne E.K."/>
            <person name="Kogle M.E."/>
            <person name="Wiebenga A."/>
            <person name="Kun R.S."/>
            <person name="Lubbers R.J."/>
            <person name="Makela M.R."/>
            <person name="Barry K."/>
            <person name="Chovatia M."/>
            <person name="Clum A."/>
            <person name="Daum C."/>
            <person name="Haridas S."/>
            <person name="He G."/>
            <person name="LaButti K."/>
            <person name="Lipzen A."/>
            <person name="Mondo S."/>
            <person name="Pangilinan J."/>
            <person name="Riley R."/>
            <person name="Salamov A."/>
            <person name="Simmons B.A."/>
            <person name="Magnuson J.K."/>
            <person name="Henrissat B."/>
            <person name="Mortensen U.H."/>
            <person name="Larsen T.O."/>
            <person name="De vries R.P."/>
            <person name="Grigoriev I.V."/>
            <person name="Machida M."/>
            <person name="Baker S.E."/>
            <person name="Andersen M.R."/>
        </authorList>
    </citation>
    <scope>NUCLEOTIDE SEQUENCE [LARGE SCALE GENOMIC DNA]</scope>
    <source>
        <strain evidence="1 2">CBS 117635</strain>
    </source>
</reference>
<accession>A0A5N6J1V3</accession>
<dbReference type="Proteomes" id="UP000326289">
    <property type="component" value="Unassembled WGS sequence"/>
</dbReference>
<dbReference type="AlphaFoldDB" id="A0A5N6J1V3"/>
<evidence type="ECO:0000313" key="1">
    <source>
        <dbReference type="EMBL" id="KAB8272756.1"/>
    </source>
</evidence>
<proteinExistence type="predicted"/>